<evidence type="ECO:0000256" key="2">
    <source>
        <dbReference type="ARBA" id="ARBA00012438"/>
    </source>
</evidence>
<gene>
    <name evidence="14" type="ORF">EP867_11950</name>
</gene>
<evidence type="ECO:0000259" key="13">
    <source>
        <dbReference type="PROSITE" id="PS50110"/>
    </source>
</evidence>
<dbReference type="InterPro" id="IPR003594">
    <property type="entry name" value="HATPase_dom"/>
</dbReference>
<dbReference type="CDD" id="cd16922">
    <property type="entry name" value="HATPase_EvgS-ArcB-TorS-like"/>
    <property type="match status" value="1"/>
</dbReference>
<dbReference type="PRINTS" id="PR00344">
    <property type="entry name" value="BCTRLSENSOR"/>
</dbReference>
<comment type="caution">
    <text evidence="14">The sequence shown here is derived from an EMBL/GenBank/DDBJ whole genome shotgun (WGS) entry which is preliminary data.</text>
</comment>
<dbReference type="PANTHER" id="PTHR45339">
    <property type="entry name" value="HYBRID SIGNAL TRANSDUCTION HISTIDINE KINASE J"/>
    <property type="match status" value="1"/>
</dbReference>
<evidence type="ECO:0000256" key="6">
    <source>
        <dbReference type="ARBA" id="ARBA00022777"/>
    </source>
</evidence>
<evidence type="ECO:0000313" key="14">
    <source>
        <dbReference type="EMBL" id="RWY40524.1"/>
    </source>
</evidence>
<dbReference type="InterPro" id="IPR003661">
    <property type="entry name" value="HisK_dim/P_dom"/>
</dbReference>
<keyword evidence="7" id="KW-0067">ATP-binding</keyword>
<dbReference type="SMART" id="SM00448">
    <property type="entry name" value="REC"/>
    <property type="match status" value="1"/>
</dbReference>
<dbReference type="InterPro" id="IPR004358">
    <property type="entry name" value="Sig_transdc_His_kin-like_C"/>
</dbReference>
<dbReference type="PROSITE" id="PS50109">
    <property type="entry name" value="HIS_KIN"/>
    <property type="match status" value="1"/>
</dbReference>
<feature type="domain" description="Histidine kinase" evidence="12">
    <location>
        <begin position="185"/>
        <end position="406"/>
    </location>
</feature>
<protein>
    <recommendedName>
        <fullName evidence="10">Sensory/regulatory protein RpfC</fullName>
        <ecNumber evidence="2">2.7.13.3</ecNumber>
    </recommendedName>
</protein>
<dbReference type="AlphaFoldDB" id="A0A3S3YB65"/>
<feature type="domain" description="Response regulatory" evidence="13">
    <location>
        <begin position="556"/>
        <end position="674"/>
    </location>
</feature>
<evidence type="ECO:0000256" key="10">
    <source>
        <dbReference type="ARBA" id="ARBA00068150"/>
    </source>
</evidence>
<feature type="modified residue" description="4-aspartylphosphate" evidence="11">
    <location>
        <position position="605"/>
    </location>
</feature>
<dbReference type="Pfam" id="PF00072">
    <property type="entry name" value="Response_reg"/>
    <property type="match status" value="1"/>
</dbReference>
<dbReference type="SUPFAM" id="SSF52172">
    <property type="entry name" value="CheY-like"/>
    <property type="match status" value="2"/>
</dbReference>
<dbReference type="EMBL" id="SBLC01000015">
    <property type="protein sequence ID" value="RWY40524.1"/>
    <property type="molecule type" value="Genomic_DNA"/>
</dbReference>
<dbReference type="Proteomes" id="UP000287168">
    <property type="component" value="Unassembled WGS sequence"/>
</dbReference>
<dbReference type="SUPFAM" id="SSF55874">
    <property type="entry name" value="ATPase domain of HSP90 chaperone/DNA topoisomerase II/histidine kinase"/>
    <property type="match status" value="1"/>
</dbReference>
<dbReference type="InterPro" id="IPR036890">
    <property type="entry name" value="HATPase_C_sf"/>
</dbReference>
<dbReference type="Gene3D" id="3.40.50.2300">
    <property type="match status" value="2"/>
</dbReference>
<reference evidence="14 15" key="1">
    <citation type="journal article" date="2015" name="Int. J. Syst. Evol. Microbiol.">
        <title>Gemmobacter intermedius sp. nov., isolated from a white stork (Ciconia ciconia).</title>
        <authorList>
            <person name="Kampfer P."/>
            <person name="Jerzak L."/>
            <person name="Wilharm G."/>
            <person name="Golke J."/>
            <person name="Busse H.J."/>
            <person name="Glaeser S.P."/>
        </authorList>
    </citation>
    <scope>NUCLEOTIDE SEQUENCE [LARGE SCALE GENOMIC DNA]</scope>
    <source>
        <strain evidence="14 15">119/4</strain>
    </source>
</reference>
<keyword evidence="6" id="KW-0418">Kinase</keyword>
<dbReference type="Pfam" id="PF02518">
    <property type="entry name" value="HATPase_c"/>
    <property type="match status" value="1"/>
</dbReference>
<evidence type="ECO:0000256" key="11">
    <source>
        <dbReference type="PROSITE-ProRule" id="PRU00169"/>
    </source>
</evidence>
<evidence type="ECO:0000313" key="15">
    <source>
        <dbReference type="Proteomes" id="UP000287168"/>
    </source>
</evidence>
<dbReference type="Pfam" id="PF12860">
    <property type="entry name" value="PAS_7"/>
    <property type="match status" value="1"/>
</dbReference>
<dbReference type="FunFam" id="1.10.287.130:FF:000002">
    <property type="entry name" value="Two-component osmosensing histidine kinase"/>
    <property type="match status" value="1"/>
</dbReference>
<accession>A0A3S3YB65</accession>
<dbReference type="FunFam" id="3.30.565.10:FF:000010">
    <property type="entry name" value="Sensor histidine kinase RcsC"/>
    <property type="match status" value="1"/>
</dbReference>
<evidence type="ECO:0000256" key="4">
    <source>
        <dbReference type="ARBA" id="ARBA00022679"/>
    </source>
</evidence>
<keyword evidence="8" id="KW-0902">Two-component regulatory system</keyword>
<comment type="catalytic activity">
    <reaction evidence="1">
        <text>ATP + protein L-histidine = ADP + protein N-phospho-L-histidine.</text>
        <dbReference type="EC" id="2.7.13.3"/>
    </reaction>
</comment>
<keyword evidence="4" id="KW-0808">Transferase</keyword>
<dbReference type="InterPro" id="IPR001789">
    <property type="entry name" value="Sig_transdc_resp-reg_receiver"/>
</dbReference>
<evidence type="ECO:0000256" key="7">
    <source>
        <dbReference type="ARBA" id="ARBA00022840"/>
    </source>
</evidence>
<keyword evidence="5" id="KW-0547">Nucleotide-binding</keyword>
<evidence type="ECO:0000256" key="5">
    <source>
        <dbReference type="ARBA" id="ARBA00022741"/>
    </source>
</evidence>
<evidence type="ECO:0000256" key="9">
    <source>
        <dbReference type="ARBA" id="ARBA00064003"/>
    </source>
</evidence>
<dbReference type="PANTHER" id="PTHR45339:SF5">
    <property type="entry name" value="HISTIDINE KINASE"/>
    <property type="match status" value="1"/>
</dbReference>
<evidence type="ECO:0000259" key="12">
    <source>
        <dbReference type="PROSITE" id="PS50109"/>
    </source>
</evidence>
<evidence type="ECO:0000256" key="8">
    <source>
        <dbReference type="ARBA" id="ARBA00023012"/>
    </source>
</evidence>
<dbReference type="OrthoDB" id="9801651at2"/>
<sequence>MRQPPRACGQPLAAGRTLAALTAARLGPQELVVIARDVTSELRLTAALEGLMDGFVLFDDRRRIVHCNEKFRHRYPGAEEITRPGVTQQDLLRHAARRGIFREAVGREEEWIEERMRESLAGHVDTELTLNDGRAQRVIELATPDGGLVGLRIDITAQKRHEAELLAARHAAEAANRAKSAFLANMSHEIRTPMNGVVGMADLLCETDLSPDQRLFAETIRSSGEALLTIINDILDYSRIEAGRLLLRTEDFDLERLIHDIALLLRPRAQTAGIALLIDFDIFLPTLFHGDPVRLRQVMTNLIGNAVKFTEQGQVVIRVTGVPQADGSDELHITVEDTGIGIPPEQQAQIFTEFSQADSGTGRRYEGTGLGLSITRALVEQMGGSMWLESEPGRGSCFGFRLALPVAETRGAEPPAPPKLRHAFLIDPRPSERSILARQLEAAGATARQFRSVGEALAALRAGEAADVVLCACTPDEDSSPELTETISALRPDLAVILLCPIEMTLADQPHGSAVILRSPVLRADLFRTLAGLEPPAPARPAPAQQGADLLPRQLKVLAAEDNRTNQMVLSGMLRGSGVELSFAGNGAEAVTLWRELKPDLIFMDISMPGMDGKEAARIIRAAEADQPGRVPIIALTAHAMTGDEAAILASGMDLCLTKPVRRRDLFRVFDQFSLSLPRAERPDAP</sequence>
<dbReference type="RefSeq" id="WP_128489505.1">
    <property type="nucleotide sequence ID" value="NZ_JBHLXB010000004.1"/>
</dbReference>
<dbReference type="CDD" id="cd17546">
    <property type="entry name" value="REC_hyHK_CKI1_RcsC-like"/>
    <property type="match status" value="1"/>
</dbReference>
<evidence type="ECO:0000256" key="1">
    <source>
        <dbReference type="ARBA" id="ARBA00000085"/>
    </source>
</evidence>
<comment type="subunit">
    <text evidence="9">At low DSF concentrations, interacts with RpfF.</text>
</comment>
<dbReference type="Gene3D" id="3.30.450.20">
    <property type="entry name" value="PAS domain"/>
    <property type="match status" value="1"/>
</dbReference>
<dbReference type="Pfam" id="PF00512">
    <property type="entry name" value="HisKA"/>
    <property type="match status" value="1"/>
</dbReference>
<dbReference type="GO" id="GO:0005524">
    <property type="term" value="F:ATP binding"/>
    <property type="evidence" value="ECO:0007669"/>
    <property type="project" value="UniProtKB-KW"/>
</dbReference>
<dbReference type="InterPro" id="IPR005467">
    <property type="entry name" value="His_kinase_dom"/>
</dbReference>
<keyword evidence="15" id="KW-1185">Reference proteome</keyword>
<name>A0A3S3YB65_9RHOB</name>
<dbReference type="Gene3D" id="3.30.565.10">
    <property type="entry name" value="Histidine kinase-like ATPase, C-terminal domain"/>
    <property type="match status" value="1"/>
</dbReference>
<dbReference type="Gene3D" id="1.10.287.130">
    <property type="match status" value="1"/>
</dbReference>
<dbReference type="PROSITE" id="PS50110">
    <property type="entry name" value="RESPONSE_REGULATORY"/>
    <property type="match status" value="1"/>
</dbReference>
<dbReference type="SMART" id="SM00387">
    <property type="entry name" value="HATPase_c"/>
    <property type="match status" value="1"/>
</dbReference>
<proteinExistence type="predicted"/>
<evidence type="ECO:0000256" key="3">
    <source>
        <dbReference type="ARBA" id="ARBA00022553"/>
    </source>
</evidence>
<dbReference type="EC" id="2.7.13.3" evidence="2"/>
<dbReference type="SMART" id="SM00388">
    <property type="entry name" value="HisKA"/>
    <property type="match status" value="1"/>
</dbReference>
<dbReference type="InterPro" id="IPR011006">
    <property type="entry name" value="CheY-like_superfamily"/>
</dbReference>
<keyword evidence="3 11" id="KW-0597">Phosphoprotein</keyword>
<dbReference type="InterPro" id="IPR036097">
    <property type="entry name" value="HisK_dim/P_sf"/>
</dbReference>
<dbReference type="SUPFAM" id="SSF47384">
    <property type="entry name" value="Homodimeric domain of signal transducing histidine kinase"/>
    <property type="match status" value="1"/>
</dbReference>
<organism evidence="14 15">
    <name type="scientific">Falsigemmobacter intermedius</name>
    <dbReference type="NCBI Taxonomy" id="1553448"/>
    <lineage>
        <taxon>Bacteria</taxon>
        <taxon>Pseudomonadati</taxon>
        <taxon>Pseudomonadota</taxon>
        <taxon>Alphaproteobacteria</taxon>
        <taxon>Rhodobacterales</taxon>
        <taxon>Paracoccaceae</taxon>
        <taxon>Falsigemmobacter</taxon>
    </lineage>
</organism>
<dbReference type="GO" id="GO:0000155">
    <property type="term" value="F:phosphorelay sensor kinase activity"/>
    <property type="evidence" value="ECO:0007669"/>
    <property type="project" value="InterPro"/>
</dbReference>
<dbReference type="CDD" id="cd00082">
    <property type="entry name" value="HisKA"/>
    <property type="match status" value="1"/>
</dbReference>